<dbReference type="AlphaFoldDB" id="A0A913XSN2"/>
<dbReference type="RefSeq" id="XP_020909117.1">
    <property type="nucleotide sequence ID" value="XM_021053458.1"/>
</dbReference>
<dbReference type="GeneID" id="110247074"/>
<name>A0A913XSN2_EXADI</name>
<evidence type="ECO:0000259" key="1">
    <source>
        <dbReference type="Pfam" id="PF02492"/>
    </source>
</evidence>
<dbReference type="SUPFAM" id="SSF52540">
    <property type="entry name" value="P-loop containing nucleoside triphosphate hydrolases"/>
    <property type="match status" value="1"/>
</dbReference>
<evidence type="ECO:0000313" key="2">
    <source>
        <dbReference type="EnsemblMetazoa" id="XP_020909117.1"/>
    </source>
</evidence>
<protein>
    <recommendedName>
        <fullName evidence="1">CobW/HypB/UreG nucleotide-binding domain-containing protein</fullName>
    </recommendedName>
</protein>
<proteinExistence type="predicted"/>
<dbReference type="InterPro" id="IPR051316">
    <property type="entry name" value="Zinc-reg_GTPase_activator"/>
</dbReference>
<dbReference type="EnsemblMetazoa" id="XM_021053458.1">
    <property type="protein sequence ID" value="XP_020909117.1"/>
    <property type="gene ID" value="LOC110247074"/>
</dbReference>
<dbReference type="InterPro" id="IPR003495">
    <property type="entry name" value="CobW/HypB/UreG_nucleotide-bd"/>
</dbReference>
<dbReference type="InterPro" id="IPR027417">
    <property type="entry name" value="P-loop_NTPase"/>
</dbReference>
<dbReference type="OrthoDB" id="272672at2759"/>
<organism evidence="2 3">
    <name type="scientific">Exaiptasia diaphana</name>
    <name type="common">Tropical sea anemone</name>
    <name type="synonym">Aiptasia pulchella</name>
    <dbReference type="NCBI Taxonomy" id="2652724"/>
    <lineage>
        <taxon>Eukaryota</taxon>
        <taxon>Metazoa</taxon>
        <taxon>Cnidaria</taxon>
        <taxon>Anthozoa</taxon>
        <taxon>Hexacorallia</taxon>
        <taxon>Actiniaria</taxon>
        <taxon>Aiptasiidae</taxon>
        <taxon>Exaiptasia</taxon>
    </lineage>
</organism>
<dbReference type="PANTHER" id="PTHR13748:SF62">
    <property type="entry name" value="COBW DOMAIN-CONTAINING PROTEIN"/>
    <property type="match status" value="1"/>
</dbReference>
<dbReference type="GO" id="GO:0005737">
    <property type="term" value="C:cytoplasm"/>
    <property type="evidence" value="ECO:0007669"/>
    <property type="project" value="TreeGrafter"/>
</dbReference>
<dbReference type="Pfam" id="PF02492">
    <property type="entry name" value="cobW"/>
    <property type="match status" value="1"/>
</dbReference>
<dbReference type="KEGG" id="epa:110247074"/>
<dbReference type="Gene3D" id="3.40.50.300">
    <property type="entry name" value="P-loop containing nucleotide triphosphate hydrolases"/>
    <property type="match status" value="1"/>
</dbReference>
<reference evidence="2" key="1">
    <citation type="submission" date="2022-11" db="UniProtKB">
        <authorList>
            <consortium name="EnsemblMetazoa"/>
        </authorList>
    </citation>
    <scope>IDENTIFICATION</scope>
</reference>
<dbReference type="PANTHER" id="PTHR13748">
    <property type="entry name" value="COBW-RELATED"/>
    <property type="match status" value="1"/>
</dbReference>
<feature type="domain" description="CobW/HypB/UreG nucleotide-binding" evidence="1">
    <location>
        <begin position="1"/>
        <end position="183"/>
    </location>
</feature>
<dbReference type="Proteomes" id="UP000887567">
    <property type="component" value="Unplaced"/>
</dbReference>
<keyword evidence="3" id="KW-1185">Reference proteome</keyword>
<sequence>MIGGFLGAGKSTAVGRLARRLHDQGLKVGLITNDQGRGLVDTQKLRHLGFSVEEIAGGCFCCRFDSLRDAAEKLTATERPDIFLAEPVGSCTDLVATVSYPLRRLYGDQFDVAPLTVLMDPVRASRILGLEEGRKFSPKVSYVYLKQLEEAHVLAINKIDLIDAERRAKLREELSRRWPEKEIFEVSAQEGDGLEDWFKYIETRSIPSGPTMEVDYQVYAEGEALLGWLNATLRLDSTEEID</sequence>
<accession>A0A913XSN2</accession>
<evidence type="ECO:0000313" key="3">
    <source>
        <dbReference type="Proteomes" id="UP000887567"/>
    </source>
</evidence>